<dbReference type="EMBL" id="PNIM01000006">
    <property type="protein sequence ID" value="PMB75808.1"/>
    <property type="molecule type" value="Genomic_DNA"/>
</dbReference>
<dbReference type="PROSITE" id="PS00668">
    <property type="entry name" value="COMPLEX1_ND1_2"/>
    <property type="match status" value="1"/>
</dbReference>
<comment type="subcellular location">
    <subcellularLocation>
        <location evidence="1">Membrane</location>
        <topology evidence="1">Multi-pass membrane protein</topology>
    </subcellularLocation>
</comment>
<evidence type="ECO:0000256" key="1">
    <source>
        <dbReference type="ARBA" id="ARBA00004141"/>
    </source>
</evidence>
<evidence type="ECO:0000313" key="6">
    <source>
        <dbReference type="EMBL" id="HEW63869.1"/>
    </source>
</evidence>
<dbReference type="EMBL" id="DSFH01000036">
    <property type="protein sequence ID" value="HEW63869.1"/>
    <property type="molecule type" value="Genomic_DNA"/>
</dbReference>
<dbReference type="InterPro" id="IPR001694">
    <property type="entry name" value="NADH_UbQ_OxRdtase_su1/FPO"/>
</dbReference>
<evidence type="ECO:0000256" key="2">
    <source>
        <dbReference type="ARBA" id="ARBA00022692"/>
    </source>
</evidence>
<feature type="transmembrane region" description="Helical" evidence="5">
    <location>
        <begin position="99"/>
        <end position="121"/>
    </location>
</feature>
<comment type="caution">
    <text evidence="8">The sequence shown here is derived from an EMBL/GenBank/DDBJ whole genome shotgun (WGS) entry which is preliminary data.</text>
</comment>
<feature type="transmembrane region" description="Helical" evidence="5">
    <location>
        <begin position="291"/>
        <end position="309"/>
    </location>
</feature>
<evidence type="ECO:0000256" key="3">
    <source>
        <dbReference type="ARBA" id="ARBA00022989"/>
    </source>
</evidence>
<protein>
    <submittedName>
        <fullName evidence="7">NADH-quinone oxidoreductase subunit H</fullName>
    </submittedName>
</protein>
<dbReference type="EMBL" id="JADEZV010000001">
    <property type="protein sequence ID" value="MBE9390655.1"/>
    <property type="molecule type" value="Genomic_DNA"/>
</dbReference>
<feature type="transmembrane region" description="Helical" evidence="5">
    <location>
        <begin position="6"/>
        <end position="23"/>
    </location>
</feature>
<evidence type="ECO:0000313" key="9">
    <source>
        <dbReference type="Proteomes" id="UP000237153"/>
    </source>
</evidence>
<sequence>MMWEIIIVSLLQITIVLFMSLFLEGVRRKLIARLHSRIGPPISQPFRDLVKLWRKREEIKPECSSWIFEKAPIIALAVLLTLSIMIPIISSIGFSLRDIILIIYSLIIFRFILSLAAFDASSPYGIPSAWRETYLGILGEVALILPVLCLVVTTGTTDLGKISYYVESNLQLLSYPSFYLAAIAGFIALLLETGVQPFDVAEAEQELQEGISVEYSGKTLALFKLDQMLKRVVIPSLFLSLFVPWGISSTFSLAGLLVGTLSFMAKIFIIHMIFLTLSVSNARIRFVEMPQYFEVSIFLSIIALVLAIWRL</sequence>
<keyword evidence="3 5" id="KW-1133">Transmembrane helix</keyword>
<reference evidence="7" key="3">
    <citation type="submission" date="2020-10" db="EMBL/GenBank/DDBJ databases">
        <title>Fervidococcus fontis strain 3639Fd - the first crenarchaeon capable of growth on lipids.</title>
        <authorList>
            <person name="Kochetkova T.V."/>
            <person name="Elcheninov A.G."/>
            <person name="Toschakov S.V."/>
            <person name="Kublanov I.V."/>
        </authorList>
    </citation>
    <scope>NUCLEOTIDE SEQUENCE</scope>
    <source>
        <strain evidence="7">3639Fd</strain>
    </source>
</reference>
<dbReference type="InterPro" id="IPR018086">
    <property type="entry name" value="NADH_UbQ_OxRdtase_su1_CS"/>
</dbReference>
<evidence type="ECO:0000256" key="5">
    <source>
        <dbReference type="SAM" id="Phobius"/>
    </source>
</evidence>
<dbReference type="GO" id="GO:0005886">
    <property type="term" value="C:plasma membrane"/>
    <property type="evidence" value="ECO:0007669"/>
    <property type="project" value="TreeGrafter"/>
</dbReference>
<dbReference type="Pfam" id="PF00146">
    <property type="entry name" value="NADHdh"/>
    <property type="match status" value="1"/>
</dbReference>
<dbReference type="Proteomes" id="UP000886076">
    <property type="component" value="Unassembled WGS sequence"/>
</dbReference>
<reference evidence="8 9" key="1">
    <citation type="submission" date="2018-01" db="EMBL/GenBank/DDBJ databases">
        <title>Metagenomic assembled genomes from two thermal pools in the Uzon Caldera, Kamchatka, Russia.</title>
        <authorList>
            <person name="Wilkins L."/>
            <person name="Ettinger C."/>
        </authorList>
    </citation>
    <scope>NUCLEOTIDE SEQUENCE [LARGE SCALE GENOMIC DNA]</scope>
    <source>
        <strain evidence="8">ZAV-06</strain>
    </source>
</reference>
<feature type="transmembrane region" description="Helical" evidence="5">
    <location>
        <begin position="253"/>
        <end position="279"/>
    </location>
</feature>
<dbReference type="AlphaFoldDB" id="A0A2J6N383"/>
<dbReference type="PANTHER" id="PTHR43359:SF1">
    <property type="entry name" value="FORMATE HYDROGENLYASE SUBUNIT 4-RELATED"/>
    <property type="match status" value="1"/>
</dbReference>
<feature type="transmembrane region" description="Helical" evidence="5">
    <location>
        <begin position="73"/>
        <end position="93"/>
    </location>
</feature>
<feature type="transmembrane region" description="Helical" evidence="5">
    <location>
        <begin position="133"/>
        <end position="153"/>
    </location>
</feature>
<accession>A0A2J6N383</accession>
<evidence type="ECO:0000313" key="8">
    <source>
        <dbReference type="EMBL" id="PMB75808.1"/>
    </source>
</evidence>
<gene>
    <name evidence="8" type="ORF">C0188_01720</name>
    <name evidence="6" type="ORF">ENO39_02265</name>
    <name evidence="7" type="ORF">IOK49_00950</name>
</gene>
<feature type="transmembrane region" description="Helical" evidence="5">
    <location>
        <begin position="228"/>
        <end position="247"/>
    </location>
</feature>
<keyword evidence="4 5" id="KW-0472">Membrane</keyword>
<evidence type="ECO:0000313" key="7">
    <source>
        <dbReference type="EMBL" id="MBE9390655.1"/>
    </source>
</evidence>
<proteinExistence type="predicted"/>
<evidence type="ECO:0000256" key="4">
    <source>
        <dbReference type="ARBA" id="ARBA00023136"/>
    </source>
</evidence>
<dbReference type="PANTHER" id="PTHR43359">
    <property type="entry name" value="FORMATE HYDROGENLYASE SUBUNIT 4"/>
    <property type="match status" value="1"/>
</dbReference>
<feature type="transmembrane region" description="Helical" evidence="5">
    <location>
        <begin position="173"/>
        <end position="191"/>
    </location>
</feature>
<reference evidence="6" key="2">
    <citation type="journal article" date="2020" name="mSystems">
        <title>Genome- and Community-Level Interaction Insights into Carbon Utilization and Element Cycling Functions of Hydrothermarchaeota in Hydrothermal Sediment.</title>
        <authorList>
            <person name="Zhou Z."/>
            <person name="Liu Y."/>
            <person name="Xu W."/>
            <person name="Pan J."/>
            <person name="Luo Z.H."/>
            <person name="Li M."/>
        </authorList>
    </citation>
    <scope>NUCLEOTIDE SEQUENCE [LARGE SCALE GENOMIC DNA]</scope>
    <source>
        <strain evidence="6">SpSt-1261</strain>
    </source>
</reference>
<dbReference type="Proteomes" id="UP000237153">
    <property type="component" value="Unassembled WGS sequence"/>
</dbReference>
<dbReference type="Proteomes" id="UP000652307">
    <property type="component" value="Unassembled WGS sequence"/>
</dbReference>
<dbReference type="InterPro" id="IPR052561">
    <property type="entry name" value="ComplexI_Subunit1"/>
</dbReference>
<organism evidence="8 9">
    <name type="scientific">Fervidicoccus fontis</name>
    <dbReference type="NCBI Taxonomy" id="683846"/>
    <lineage>
        <taxon>Archaea</taxon>
        <taxon>Thermoproteota</taxon>
        <taxon>Thermoprotei</taxon>
        <taxon>Fervidicoccales</taxon>
        <taxon>Fervidicoccaceae</taxon>
        <taxon>Fervidicoccus</taxon>
    </lineage>
</organism>
<keyword evidence="2 5" id="KW-0812">Transmembrane</keyword>
<name>A0A2J6N383_9CREN</name>